<evidence type="ECO:0000259" key="2">
    <source>
        <dbReference type="Pfam" id="PF01345"/>
    </source>
</evidence>
<keyword evidence="4" id="KW-1185">Reference proteome</keyword>
<organism evidence="3 4">
    <name type="scientific">Erythrobacter rubeus</name>
    <dbReference type="NCBI Taxonomy" id="2760803"/>
    <lineage>
        <taxon>Bacteria</taxon>
        <taxon>Pseudomonadati</taxon>
        <taxon>Pseudomonadota</taxon>
        <taxon>Alphaproteobacteria</taxon>
        <taxon>Sphingomonadales</taxon>
        <taxon>Erythrobacteraceae</taxon>
        <taxon>Erythrobacter/Porphyrobacter group</taxon>
        <taxon>Erythrobacter</taxon>
    </lineage>
</organism>
<gene>
    <name evidence="3" type="ORF">IB285_06425</name>
</gene>
<feature type="chain" id="PRO_5045675707" evidence="1">
    <location>
        <begin position="27"/>
        <end position="726"/>
    </location>
</feature>
<evidence type="ECO:0000313" key="3">
    <source>
        <dbReference type="EMBL" id="MBD2841896.1"/>
    </source>
</evidence>
<dbReference type="Gene3D" id="2.60.40.1170">
    <property type="entry name" value="Mu homology domain, subdomain B"/>
    <property type="match status" value="1"/>
</dbReference>
<evidence type="ECO:0000313" key="4">
    <source>
        <dbReference type="Proteomes" id="UP000635384"/>
    </source>
</evidence>
<sequence>MLRHAHRCLHSLAVILLVLVASLLAAANEARAQDAEIDWADAGVSSLTPFPSGTTVAGSDGTTATVTWSVETEGSGSFDPAFGGDFVSYFSGTVGGNPSPLVTSFDNSSFDPRDKITITITLDRAVRNLRFTVSDIDSGPWRDAIEVFHSPNLSGAFSNAASTNSFWTANTTVSRTNDATVNGWTGIGASATAASDGNLAFDFGSTEVRQIRIVYFSYTGTGDPIAQFATVSDLVFGENSADLSLAKQLIGSAPTNGGAATWRLTVSNASTSGTTANGILVRDAFPPEFSFTNASGDGTFNSGTGEWSVGALAPGTSASIDLTGRVVAPAGTTITNTAEIVASSVDDPDSTVNNAITSEDDYASSSFTVATNSAGVPPELFCPNGTSFFRWGSISWPRGSTSNSYTLGTLGTIGFSITNEGAWVPVTRYGGAVPGTSATMTGGFSDGGSSLIYHVNRDNRVQQSVTTITLPQLITGAQFQVFDVDSSSGFEDRVTVYGQRSGVRVDALLTGSASNTVSGDTALGNGGSSDTQGLGNVTVTFSDPVDTIIIEYGNGPGAPANPTNQGIGLHDLAFCTPSLPSLSVTKISSIISDPVNGTTNPKAIPGAIVEYLISVQNSGDGSSDADSVFVTDVPSGDTTLCLLPSAGGPVRFSDGSGSSGLTYNFQTLSSAADDLEFSNDSGSTWTYTPVADGDGCDQAITAFRVNPKGTFLPAGAFELRARFRVE</sequence>
<proteinExistence type="predicted"/>
<dbReference type="InterPro" id="IPR001434">
    <property type="entry name" value="OmcB-like_DUF11"/>
</dbReference>
<feature type="domain" description="DUF11" evidence="2">
    <location>
        <begin position="242"/>
        <end position="355"/>
    </location>
</feature>
<evidence type="ECO:0000256" key="1">
    <source>
        <dbReference type="SAM" id="SignalP"/>
    </source>
</evidence>
<feature type="signal peptide" evidence="1">
    <location>
        <begin position="1"/>
        <end position="26"/>
    </location>
</feature>
<dbReference type="Proteomes" id="UP000635384">
    <property type="component" value="Unassembled WGS sequence"/>
</dbReference>
<dbReference type="Pfam" id="PF01345">
    <property type="entry name" value="DUF11"/>
    <property type="match status" value="1"/>
</dbReference>
<protein>
    <submittedName>
        <fullName evidence="3">DUF11 domain-containing protein</fullName>
    </submittedName>
</protein>
<keyword evidence="1" id="KW-0732">Signal</keyword>
<dbReference type="EMBL" id="JACXLC010000001">
    <property type="protein sequence ID" value="MBD2841896.1"/>
    <property type="molecule type" value="Genomic_DNA"/>
</dbReference>
<accession>A0ABR8KMU8</accession>
<reference evidence="3 4" key="1">
    <citation type="submission" date="2020-09" db="EMBL/GenBank/DDBJ databases">
        <authorList>
            <person name="Yoon J.-W."/>
        </authorList>
    </citation>
    <scope>NUCLEOTIDE SEQUENCE [LARGE SCALE GENOMIC DNA]</scope>
    <source>
        <strain evidence="3 4">KMU-140</strain>
    </source>
</reference>
<name>A0ABR8KMU8_9SPHN</name>
<comment type="caution">
    <text evidence="3">The sequence shown here is derived from an EMBL/GenBank/DDBJ whole genome shotgun (WGS) entry which is preliminary data.</text>
</comment>